<reference evidence="9 10" key="1">
    <citation type="journal article" date="2009" name="J. Bacteriol.">
        <title>Genome sequences of three Agrobacterium biovars help elucidate the evolution of multichromosome genomes in bacteria.</title>
        <authorList>
            <person name="Slater S.C."/>
            <person name="Goldman B.S."/>
            <person name="Goodner B."/>
            <person name="Setubal J.C."/>
            <person name="Farrand S.K."/>
            <person name="Nester E.W."/>
            <person name="Burr T.J."/>
            <person name="Banta L."/>
            <person name="Dickerman A.W."/>
            <person name="Paulsen I."/>
            <person name="Otten L."/>
            <person name="Suen G."/>
            <person name="Welch R."/>
            <person name="Almeida N.F."/>
            <person name="Arnold F."/>
            <person name="Burton O.T."/>
            <person name="Du Z."/>
            <person name="Ewing A."/>
            <person name="Godsy E."/>
            <person name="Heisel S."/>
            <person name="Houmiel K.L."/>
            <person name="Jhaveri J."/>
            <person name="Lu J."/>
            <person name="Miller N.M."/>
            <person name="Norton S."/>
            <person name="Chen Q."/>
            <person name="Phoolcharoen W."/>
            <person name="Ohlin V."/>
            <person name="Ondrusek D."/>
            <person name="Pride N."/>
            <person name="Stricklin S.L."/>
            <person name="Sun J."/>
            <person name="Wheeler C."/>
            <person name="Wilson L."/>
            <person name="Zhu H."/>
            <person name="Wood D.W."/>
        </authorList>
    </citation>
    <scope>NUCLEOTIDE SEQUENCE [LARGE SCALE GENOMIC DNA]</scope>
    <source>
        <strain evidence="10">K84 / ATCC BAA-868</strain>
    </source>
</reference>
<evidence type="ECO:0000256" key="2">
    <source>
        <dbReference type="ARBA" id="ARBA00022448"/>
    </source>
</evidence>
<evidence type="ECO:0000259" key="8">
    <source>
        <dbReference type="PROSITE" id="PS50850"/>
    </source>
</evidence>
<evidence type="ECO:0000256" key="1">
    <source>
        <dbReference type="ARBA" id="ARBA00004141"/>
    </source>
</evidence>
<evidence type="ECO:0000256" key="7">
    <source>
        <dbReference type="SAM" id="Phobius"/>
    </source>
</evidence>
<keyword evidence="3 7" id="KW-0812">Transmembrane</keyword>
<evidence type="ECO:0000256" key="5">
    <source>
        <dbReference type="ARBA" id="ARBA00023136"/>
    </source>
</evidence>
<dbReference type="Pfam" id="PF07690">
    <property type="entry name" value="MFS_1"/>
    <property type="match status" value="1"/>
</dbReference>
<dbReference type="eggNOG" id="COG2271">
    <property type="taxonomic scope" value="Bacteria"/>
</dbReference>
<dbReference type="GO" id="GO:0005886">
    <property type="term" value="C:plasma membrane"/>
    <property type="evidence" value="ECO:0007669"/>
    <property type="project" value="TreeGrafter"/>
</dbReference>
<evidence type="ECO:0000256" key="6">
    <source>
        <dbReference type="SAM" id="MobiDB-lite"/>
    </source>
</evidence>
<gene>
    <name evidence="9" type="ordered locus">Arad_7652</name>
</gene>
<protein>
    <submittedName>
        <fullName evidence="9">Tartrate transporter protein</fullName>
    </submittedName>
</protein>
<feature type="domain" description="Major facilitator superfamily (MFS) profile" evidence="8">
    <location>
        <begin position="36"/>
        <end position="442"/>
    </location>
</feature>
<dbReference type="InterPro" id="IPR011701">
    <property type="entry name" value="MFS"/>
</dbReference>
<dbReference type="PANTHER" id="PTHR43791">
    <property type="entry name" value="PERMEASE-RELATED"/>
    <property type="match status" value="1"/>
</dbReference>
<proteinExistence type="predicted"/>
<dbReference type="InterPro" id="IPR036259">
    <property type="entry name" value="MFS_trans_sf"/>
</dbReference>
<feature type="transmembrane region" description="Helical" evidence="7">
    <location>
        <begin position="352"/>
        <end position="371"/>
    </location>
</feature>
<dbReference type="HOGENOM" id="CLU_001265_0_0_5"/>
<dbReference type="PANTHER" id="PTHR43791:SF30">
    <property type="entry name" value="INNER MEMBRANE TRANSPORT PROTEIN RHMT"/>
    <property type="match status" value="1"/>
</dbReference>
<feature type="transmembrane region" description="Helical" evidence="7">
    <location>
        <begin position="70"/>
        <end position="90"/>
    </location>
</feature>
<evidence type="ECO:0000256" key="3">
    <source>
        <dbReference type="ARBA" id="ARBA00022692"/>
    </source>
</evidence>
<accession>B9JNH8</accession>
<dbReference type="CDD" id="cd17319">
    <property type="entry name" value="MFS_ExuT_GudP_like"/>
    <property type="match status" value="1"/>
</dbReference>
<dbReference type="Gene3D" id="1.20.1250.20">
    <property type="entry name" value="MFS general substrate transporter like domains"/>
    <property type="match status" value="2"/>
</dbReference>
<dbReference type="GO" id="GO:0022857">
    <property type="term" value="F:transmembrane transporter activity"/>
    <property type="evidence" value="ECO:0007669"/>
    <property type="project" value="InterPro"/>
</dbReference>
<evidence type="ECO:0000313" key="10">
    <source>
        <dbReference type="Proteomes" id="UP000001600"/>
    </source>
</evidence>
<feature type="transmembrane region" description="Helical" evidence="7">
    <location>
        <begin position="329"/>
        <end position="346"/>
    </location>
</feature>
<dbReference type="AlphaFoldDB" id="B9JNH8"/>
<dbReference type="Proteomes" id="UP000001600">
    <property type="component" value="Chromosome 2"/>
</dbReference>
<feature type="transmembrane region" description="Helical" evidence="7">
    <location>
        <begin position="418"/>
        <end position="437"/>
    </location>
</feature>
<sequence>MENRLSKTDNTTGPTRGQKTDPAVLARAVSRAKWRILPFLILMYMLAYLDRVNIGFAKQSYQATTGVTEAAFAFGAGVFFLTYALFELPSNLMLHRVGARKWLARIMVTWGLISALMMFAYDDTTFSLIRVVLGAAEAGLFPGAIMYLTLWFPREARGKILAIFYFGSPLALIFGGPISGMFLDLDGLFGLHGWQLMFLIEGGITVLVGIWAYFYLTDSPQEAKWMPADERQALAATLAAEQAEKARTGEVKFGKAIRNPRLFYFAAIYFLIQITGLGVAFYLPTQVAALLGVKVGLLVGFVSAIPWICALIAGFFYPDWAVRTGRRHICFLFSLAAIGLGLIASAHASPALAIVALCFVTMGIMTAQPIFWTFPTQYLGGAAAAGGFAVINSLGALGGFVAPNVRAMAVSWSGFEQYGIYAIALAAFLAFILVLFITKVGRKQLENTVSTTAVRT</sequence>
<keyword evidence="5 7" id="KW-0472">Membrane</keyword>
<dbReference type="KEGG" id="ara:Arad_7652"/>
<feature type="transmembrane region" description="Helical" evidence="7">
    <location>
        <begin position="102"/>
        <end position="121"/>
    </location>
</feature>
<organism evidence="9 10">
    <name type="scientific">Rhizobium rhizogenes (strain K84 / ATCC BAA-868)</name>
    <name type="common">Agrobacterium radiobacter</name>
    <dbReference type="NCBI Taxonomy" id="311403"/>
    <lineage>
        <taxon>Bacteria</taxon>
        <taxon>Pseudomonadati</taxon>
        <taxon>Pseudomonadota</taxon>
        <taxon>Alphaproteobacteria</taxon>
        <taxon>Hyphomicrobiales</taxon>
        <taxon>Rhizobiaceae</taxon>
        <taxon>Rhizobium/Agrobacterium group</taxon>
        <taxon>Rhizobium</taxon>
    </lineage>
</organism>
<keyword evidence="4 7" id="KW-1133">Transmembrane helix</keyword>
<feature type="region of interest" description="Disordered" evidence="6">
    <location>
        <begin position="1"/>
        <end position="20"/>
    </location>
</feature>
<dbReference type="EMBL" id="CP000629">
    <property type="protein sequence ID" value="ACM29109.1"/>
    <property type="molecule type" value="Genomic_DNA"/>
</dbReference>
<feature type="transmembrane region" description="Helical" evidence="7">
    <location>
        <begin position="378"/>
        <end position="398"/>
    </location>
</feature>
<dbReference type="STRING" id="311403.Arad_7652"/>
<evidence type="ECO:0000313" key="9">
    <source>
        <dbReference type="EMBL" id="ACM29109.1"/>
    </source>
</evidence>
<dbReference type="InterPro" id="IPR020846">
    <property type="entry name" value="MFS_dom"/>
</dbReference>
<comment type="subcellular location">
    <subcellularLocation>
        <location evidence="1">Membrane</location>
        <topology evidence="1">Multi-pass membrane protein</topology>
    </subcellularLocation>
</comment>
<dbReference type="PROSITE" id="PS50850">
    <property type="entry name" value="MFS"/>
    <property type="match status" value="1"/>
</dbReference>
<feature type="transmembrane region" description="Helical" evidence="7">
    <location>
        <begin position="295"/>
        <end position="317"/>
    </location>
</feature>
<dbReference type="FunFam" id="1.20.1250.20:FF:000018">
    <property type="entry name" value="MFS transporter permease"/>
    <property type="match status" value="1"/>
</dbReference>
<feature type="transmembrane region" description="Helical" evidence="7">
    <location>
        <begin position="34"/>
        <end position="50"/>
    </location>
</feature>
<evidence type="ECO:0000256" key="4">
    <source>
        <dbReference type="ARBA" id="ARBA00022989"/>
    </source>
</evidence>
<feature type="transmembrane region" description="Helical" evidence="7">
    <location>
        <begin position="194"/>
        <end position="216"/>
    </location>
</feature>
<feature type="transmembrane region" description="Helical" evidence="7">
    <location>
        <begin position="262"/>
        <end position="283"/>
    </location>
</feature>
<feature type="transmembrane region" description="Helical" evidence="7">
    <location>
        <begin position="160"/>
        <end position="182"/>
    </location>
</feature>
<dbReference type="SUPFAM" id="SSF103473">
    <property type="entry name" value="MFS general substrate transporter"/>
    <property type="match status" value="1"/>
</dbReference>
<feature type="compositionally biased region" description="Polar residues" evidence="6">
    <location>
        <begin position="8"/>
        <end position="17"/>
    </location>
</feature>
<name>B9JNH8_RHIR8</name>
<keyword evidence="2" id="KW-0813">Transport</keyword>
<feature type="transmembrane region" description="Helical" evidence="7">
    <location>
        <begin position="127"/>
        <end position="148"/>
    </location>
</feature>